<keyword evidence="3" id="KW-0810">Translation regulation</keyword>
<dbReference type="Gene3D" id="3.30.760.10">
    <property type="entry name" value="RNA Cap, Translation Initiation Factor Eif4e"/>
    <property type="match status" value="1"/>
</dbReference>
<name>F2UD07_SALR5</name>
<dbReference type="InParanoid" id="F2UD07"/>
<evidence type="ECO:0000256" key="5">
    <source>
        <dbReference type="ARBA" id="ARBA00022917"/>
    </source>
</evidence>
<evidence type="ECO:0000256" key="4">
    <source>
        <dbReference type="ARBA" id="ARBA00022884"/>
    </source>
</evidence>
<dbReference type="OMA" id="QTEFKMM"/>
<dbReference type="PANTHER" id="PTHR11960:SF8">
    <property type="entry name" value="EUKARYOTIC TRANSLATION INITIATION FACTOR 4E1-RELATED"/>
    <property type="match status" value="1"/>
</dbReference>
<dbReference type="GO" id="GO:0003743">
    <property type="term" value="F:translation initiation factor activity"/>
    <property type="evidence" value="ECO:0007669"/>
    <property type="project" value="UniProtKB-KW"/>
</dbReference>
<keyword evidence="8" id="KW-1185">Reference proteome</keyword>
<evidence type="ECO:0000313" key="8">
    <source>
        <dbReference type="Proteomes" id="UP000007799"/>
    </source>
</evidence>
<dbReference type="KEGG" id="sre:PTSG_05866"/>
<dbReference type="GeneID" id="16073330"/>
<evidence type="ECO:0000313" key="7">
    <source>
        <dbReference type="EMBL" id="EGD74502.1"/>
    </source>
</evidence>
<comment type="similarity">
    <text evidence="1 6">Belongs to the eukaryotic initiation factor 4E family.</text>
</comment>
<evidence type="ECO:0000256" key="3">
    <source>
        <dbReference type="ARBA" id="ARBA00022845"/>
    </source>
</evidence>
<dbReference type="Pfam" id="PF01652">
    <property type="entry name" value="IF4E"/>
    <property type="match status" value="1"/>
</dbReference>
<dbReference type="RefSeq" id="XP_004992759.1">
    <property type="nucleotide sequence ID" value="XM_004992702.1"/>
</dbReference>
<keyword evidence="2 6" id="KW-0396">Initiation factor</keyword>
<dbReference type="SUPFAM" id="SSF55418">
    <property type="entry name" value="eIF4e-like"/>
    <property type="match status" value="1"/>
</dbReference>
<dbReference type="GO" id="GO:0016281">
    <property type="term" value="C:eukaryotic translation initiation factor 4F complex"/>
    <property type="evidence" value="ECO:0007669"/>
    <property type="project" value="TreeGrafter"/>
</dbReference>
<reference evidence="7" key="1">
    <citation type="submission" date="2009-08" db="EMBL/GenBank/DDBJ databases">
        <title>Annotation of Salpingoeca rosetta.</title>
        <authorList>
            <consortium name="The Broad Institute Genome Sequencing Platform"/>
            <person name="Russ C."/>
            <person name="Cuomo C."/>
            <person name="Burger G."/>
            <person name="Gray M.W."/>
            <person name="Holland P.W.H."/>
            <person name="King N."/>
            <person name="Lang F.B.F."/>
            <person name="Roger A.J."/>
            <person name="Ruiz-Trillo I."/>
            <person name="Young S.K."/>
            <person name="Zeng Q."/>
            <person name="Gargeya S."/>
            <person name="Alvarado L."/>
            <person name="Berlin A."/>
            <person name="Chapman S.B."/>
            <person name="Chen Z."/>
            <person name="Freedman E."/>
            <person name="Gellesch M."/>
            <person name="Goldberg J."/>
            <person name="Griggs A."/>
            <person name="Gujja S."/>
            <person name="Heilman E."/>
            <person name="Heiman D."/>
            <person name="Howarth C."/>
            <person name="Mehta T."/>
            <person name="Neiman D."/>
            <person name="Pearson M."/>
            <person name="Roberts A."/>
            <person name="Saif S."/>
            <person name="Shea T."/>
            <person name="Shenoy N."/>
            <person name="Sisk P."/>
            <person name="Stolte C."/>
            <person name="Sykes S."/>
            <person name="White J."/>
            <person name="Yandava C."/>
            <person name="Haas B."/>
            <person name="Nusbaum C."/>
            <person name="Birren B."/>
        </authorList>
    </citation>
    <scope>NUCLEOTIDE SEQUENCE [LARGE SCALE GENOMIC DNA]</scope>
    <source>
        <strain evidence="7">ATCC 50818</strain>
    </source>
</reference>
<sequence>MSMLERKSSEQEQPNNQCELAVPIGPEPEHKLCDTWCLYYDNPMDLPRNPTDEQYKQNLKKVYVFDTLEQFWRLYNNIKAVEEMSGCNFHLFRNGVSPTWEDPFNERGGKWVCQVGISNDLWMRTILSVIGGLFGEYQDHVCGAVAALKKSKKRDRLSLWLKDVSDREACMAIGRKWKDICRELGKIEFLPHQVAQKAKSSYFSESKYMIN</sequence>
<dbReference type="PANTHER" id="PTHR11960">
    <property type="entry name" value="EUKARYOTIC TRANSLATION INITIATION FACTOR 4E RELATED"/>
    <property type="match status" value="1"/>
</dbReference>
<dbReference type="OrthoDB" id="590761at2759"/>
<evidence type="ECO:0008006" key="9">
    <source>
        <dbReference type="Google" id="ProtNLM"/>
    </source>
</evidence>
<keyword evidence="4 6" id="KW-0694">RNA-binding</keyword>
<dbReference type="InterPro" id="IPR001040">
    <property type="entry name" value="TIF_eIF_4E"/>
</dbReference>
<dbReference type="GO" id="GO:0006417">
    <property type="term" value="P:regulation of translation"/>
    <property type="evidence" value="ECO:0007669"/>
    <property type="project" value="UniProtKB-KW"/>
</dbReference>
<evidence type="ECO:0000256" key="1">
    <source>
        <dbReference type="ARBA" id="ARBA00009860"/>
    </source>
</evidence>
<evidence type="ECO:0000256" key="6">
    <source>
        <dbReference type="RuleBase" id="RU004374"/>
    </source>
</evidence>
<proteinExistence type="inferred from homology"/>
<organism evidence="8">
    <name type="scientific">Salpingoeca rosetta (strain ATCC 50818 / BSB-021)</name>
    <dbReference type="NCBI Taxonomy" id="946362"/>
    <lineage>
        <taxon>Eukaryota</taxon>
        <taxon>Choanoflagellata</taxon>
        <taxon>Craspedida</taxon>
        <taxon>Salpingoecidae</taxon>
        <taxon>Salpingoeca</taxon>
    </lineage>
</organism>
<dbReference type="Proteomes" id="UP000007799">
    <property type="component" value="Unassembled WGS sequence"/>
</dbReference>
<accession>F2UD07</accession>
<dbReference type="InterPro" id="IPR023398">
    <property type="entry name" value="TIF_eIF4e-like"/>
</dbReference>
<keyword evidence="5 6" id="KW-0648">Protein biosynthesis</keyword>
<dbReference type="GO" id="GO:0000340">
    <property type="term" value="F:RNA 7-methylguanosine cap binding"/>
    <property type="evidence" value="ECO:0007669"/>
    <property type="project" value="TreeGrafter"/>
</dbReference>
<dbReference type="EMBL" id="GL832969">
    <property type="protein sequence ID" value="EGD74502.1"/>
    <property type="molecule type" value="Genomic_DNA"/>
</dbReference>
<dbReference type="STRING" id="946362.F2UD07"/>
<dbReference type="eggNOG" id="KOG1670">
    <property type="taxonomic scope" value="Eukaryota"/>
</dbReference>
<gene>
    <name evidence="7" type="ORF">PTSG_05866</name>
</gene>
<dbReference type="AlphaFoldDB" id="F2UD07"/>
<evidence type="ECO:0000256" key="2">
    <source>
        <dbReference type="ARBA" id="ARBA00022540"/>
    </source>
</evidence>
<protein>
    <recommendedName>
        <fullName evidence="9">EIF-4F 25 kDa subunit</fullName>
    </recommendedName>
</protein>